<dbReference type="NCBIfam" id="TIGR03732">
    <property type="entry name" value="lanti_perm_MutE"/>
    <property type="match status" value="1"/>
</dbReference>
<dbReference type="EMBL" id="FOBM01000017">
    <property type="protein sequence ID" value="SEM35152.1"/>
    <property type="molecule type" value="Genomic_DNA"/>
</dbReference>
<feature type="transmembrane region" description="Helical" evidence="1">
    <location>
        <begin position="139"/>
        <end position="160"/>
    </location>
</feature>
<keyword evidence="1" id="KW-1133">Transmembrane helix</keyword>
<feature type="transmembrane region" description="Helical" evidence="1">
    <location>
        <begin position="225"/>
        <end position="248"/>
    </location>
</feature>
<keyword evidence="1" id="KW-0472">Membrane</keyword>
<dbReference type="Proteomes" id="UP000182764">
    <property type="component" value="Unassembled WGS sequence"/>
</dbReference>
<sequence length="254" mass="29076">MKGIQSELLKYRRTFTKKLIILLPLFFVLQAMPSIWLMPKDVVRGWEQVNTMVFNIWTAVFLPLSIALFGYLIDLQERKAGNYRSLRAHEYPPAYIWINKVLAMVLFTFIATLILFIATVLSGLVTITVGKWDIPWKTILMAVMFTWVTSLTIIPIQLWAATWKGMFASMGISFGGLILGIFIAEKPYWFIFPWSWGIRMMCPILQLNPNGVMLEAGDPLLDTSVLPIGFILSIVAFFVATGITALWFQRRELK</sequence>
<dbReference type="AlphaFoldDB" id="A0A1H7XMJ8"/>
<dbReference type="RefSeq" id="WP_074596210.1">
    <property type="nucleotide sequence ID" value="NZ_FNUH01000004.1"/>
</dbReference>
<feature type="transmembrane region" description="Helical" evidence="1">
    <location>
        <begin position="94"/>
        <end position="127"/>
    </location>
</feature>
<feature type="transmembrane region" description="Helical" evidence="1">
    <location>
        <begin position="167"/>
        <end position="184"/>
    </location>
</feature>
<accession>A0A1H7XMJ8</accession>
<feature type="transmembrane region" description="Helical" evidence="1">
    <location>
        <begin position="20"/>
        <end position="39"/>
    </location>
</feature>
<proteinExistence type="predicted"/>
<evidence type="ECO:0000313" key="3">
    <source>
        <dbReference type="Proteomes" id="UP000182764"/>
    </source>
</evidence>
<protein>
    <submittedName>
        <fullName evidence="2">ABC-2 type transport system permease protein</fullName>
    </submittedName>
</protein>
<reference evidence="2 3" key="1">
    <citation type="submission" date="2016-10" db="EMBL/GenBank/DDBJ databases">
        <authorList>
            <person name="de Groot N.N."/>
        </authorList>
    </citation>
    <scope>NUCLEOTIDE SEQUENCE [LARGE SCALE GENOMIC DNA]</scope>
    <source>
        <strain evidence="2 3">VTM1R29</strain>
    </source>
</reference>
<evidence type="ECO:0000313" key="2">
    <source>
        <dbReference type="EMBL" id="SEM35152.1"/>
    </source>
</evidence>
<dbReference type="CDD" id="cd21807">
    <property type="entry name" value="ABC-2_lan_permease_MutE_EpiE-like"/>
    <property type="match status" value="1"/>
</dbReference>
<dbReference type="InterPro" id="IPR021205">
    <property type="entry name" value="Lanti_perm_SpaE/MutE/EpiE-like"/>
</dbReference>
<organism evidence="2 3">
    <name type="scientific">Streptococcus gallolyticus</name>
    <dbReference type="NCBI Taxonomy" id="315405"/>
    <lineage>
        <taxon>Bacteria</taxon>
        <taxon>Bacillati</taxon>
        <taxon>Bacillota</taxon>
        <taxon>Bacilli</taxon>
        <taxon>Lactobacillales</taxon>
        <taxon>Streptococcaceae</taxon>
        <taxon>Streptococcus</taxon>
    </lineage>
</organism>
<keyword evidence="1" id="KW-0812">Transmembrane</keyword>
<feature type="transmembrane region" description="Helical" evidence="1">
    <location>
        <begin position="51"/>
        <end position="73"/>
    </location>
</feature>
<gene>
    <name evidence="2" type="ORF">SAMN04487839_1174</name>
</gene>
<dbReference type="Pfam" id="PF12730">
    <property type="entry name" value="ABC2_membrane_4"/>
    <property type="match status" value="1"/>
</dbReference>
<name>A0A1H7XMJ8_9STRE</name>
<evidence type="ECO:0000256" key="1">
    <source>
        <dbReference type="SAM" id="Phobius"/>
    </source>
</evidence>